<dbReference type="NCBIfam" id="TIGR00216">
    <property type="entry name" value="ispH_lytB"/>
    <property type="match status" value="1"/>
</dbReference>
<dbReference type="OrthoDB" id="9777362at2"/>
<feature type="binding site" evidence="5">
    <location>
        <position position="42"/>
    </location>
    <ligand>
        <name>(2E)-4-hydroxy-3-methylbut-2-enyl diphosphate</name>
        <dbReference type="ChEBI" id="CHEBI:128753"/>
    </ligand>
</feature>
<feature type="binding site" evidence="5">
    <location>
        <position position="42"/>
    </location>
    <ligand>
        <name>isopentenyl diphosphate</name>
        <dbReference type="ChEBI" id="CHEBI:128769"/>
    </ligand>
</feature>
<comment type="pathway">
    <text evidence="5">Isoprenoid biosynthesis; isopentenyl diphosphate biosynthesis via DXP pathway; isopentenyl diphosphate from 1-deoxy-D-xylulose 5-phosphate: step 6/6.</text>
</comment>
<feature type="binding site" evidence="5">
    <location>
        <position position="14"/>
    </location>
    <ligand>
        <name>[4Fe-4S] cluster</name>
        <dbReference type="ChEBI" id="CHEBI:49883"/>
    </ligand>
</feature>
<proteinExistence type="inferred from homology"/>
<comment type="function">
    <text evidence="5">Catalyzes the conversion of 1-hydroxy-2-methyl-2-(E)-butenyl 4-diphosphate (HMBPP) into a mixture of isopentenyl diphosphate (IPP) and dimethylallyl diphosphate (DMAPP). Acts in the terminal step of the DOXP/MEP pathway for isoprenoid precursor biosynthesis.</text>
</comment>
<feature type="binding site" evidence="5">
    <location>
        <position position="227"/>
    </location>
    <ligand>
        <name>(2E)-4-hydroxy-3-methylbut-2-enyl diphosphate</name>
        <dbReference type="ChEBI" id="CHEBI:128753"/>
    </ligand>
</feature>
<feature type="binding site" evidence="5">
    <location>
        <position position="228"/>
    </location>
    <ligand>
        <name>(2E)-4-hydroxy-3-methylbut-2-enyl diphosphate</name>
        <dbReference type="ChEBI" id="CHEBI:128753"/>
    </ligand>
</feature>
<feature type="binding site" evidence="5">
    <location>
        <position position="42"/>
    </location>
    <ligand>
        <name>dimethylallyl diphosphate</name>
        <dbReference type="ChEBI" id="CHEBI:57623"/>
    </ligand>
</feature>
<dbReference type="EMBL" id="QKZK01000012">
    <property type="protein sequence ID" value="PZX16738.1"/>
    <property type="molecule type" value="Genomic_DNA"/>
</dbReference>
<keyword evidence="5" id="KW-0414">Isoprene biosynthesis</keyword>
<feature type="binding site" evidence="5">
    <location>
        <position position="76"/>
    </location>
    <ligand>
        <name>(2E)-4-hydroxy-3-methylbut-2-enyl diphosphate</name>
        <dbReference type="ChEBI" id="CHEBI:128753"/>
    </ligand>
</feature>
<dbReference type="AlphaFoldDB" id="A0A2W7N9L0"/>
<dbReference type="PANTHER" id="PTHR30426">
    <property type="entry name" value="4-HYDROXY-3-METHYLBUT-2-ENYL DIPHOSPHATE REDUCTASE"/>
    <property type="match status" value="1"/>
</dbReference>
<dbReference type="CDD" id="cd13944">
    <property type="entry name" value="lytB_ispH"/>
    <property type="match status" value="1"/>
</dbReference>
<dbReference type="PANTHER" id="PTHR30426:SF0">
    <property type="entry name" value="4-HYDROXY-3-METHYLBUT-2-ENYL DIPHOSPHATE REDUCTASE"/>
    <property type="match status" value="1"/>
</dbReference>
<accession>A0A2W7N9L0</accession>
<dbReference type="UniPathway" id="UPA00059">
    <property type="reaction ID" value="UER00105"/>
</dbReference>
<feature type="active site" description="Proton donor" evidence="5">
    <location>
        <position position="132"/>
    </location>
</feature>
<evidence type="ECO:0000256" key="3">
    <source>
        <dbReference type="ARBA" id="ARBA00023004"/>
    </source>
</evidence>
<gene>
    <name evidence="5" type="primary">ispH</name>
    <name evidence="6" type="ORF">LX69_01808</name>
</gene>
<comment type="pathway">
    <text evidence="5">Isoprenoid biosynthesis; dimethylallyl diphosphate biosynthesis; dimethylallyl diphosphate from (2E)-4-hydroxy-3-methylbutenyl diphosphate: step 1/1.</text>
</comment>
<evidence type="ECO:0000256" key="4">
    <source>
        <dbReference type="ARBA" id="ARBA00023014"/>
    </source>
</evidence>
<comment type="catalytic activity">
    <reaction evidence="5">
        <text>dimethylallyl diphosphate + 2 oxidized [2Fe-2S]-[ferredoxin] + H2O = (2E)-4-hydroxy-3-methylbut-2-enyl diphosphate + 2 reduced [2Fe-2S]-[ferredoxin] + 2 H(+)</text>
        <dbReference type="Rhea" id="RHEA:24825"/>
        <dbReference type="Rhea" id="RHEA-COMP:10000"/>
        <dbReference type="Rhea" id="RHEA-COMP:10001"/>
        <dbReference type="ChEBI" id="CHEBI:15377"/>
        <dbReference type="ChEBI" id="CHEBI:15378"/>
        <dbReference type="ChEBI" id="CHEBI:33737"/>
        <dbReference type="ChEBI" id="CHEBI:33738"/>
        <dbReference type="ChEBI" id="CHEBI:57623"/>
        <dbReference type="ChEBI" id="CHEBI:128753"/>
        <dbReference type="EC" id="1.17.7.4"/>
    </reaction>
</comment>
<feature type="binding site" evidence="5">
    <location>
        <position position="272"/>
    </location>
    <ligand>
        <name>(2E)-4-hydroxy-3-methylbut-2-enyl diphosphate</name>
        <dbReference type="ChEBI" id="CHEBI:128753"/>
    </ligand>
</feature>
<keyword evidence="3 5" id="KW-0408">Iron</keyword>
<feature type="binding site" evidence="5">
    <location>
        <position position="228"/>
    </location>
    <ligand>
        <name>dimethylallyl diphosphate</name>
        <dbReference type="ChEBI" id="CHEBI:57623"/>
    </ligand>
</feature>
<feature type="binding site" evidence="5">
    <location>
        <position position="229"/>
    </location>
    <ligand>
        <name>isopentenyl diphosphate</name>
        <dbReference type="ChEBI" id="CHEBI:128769"/>
    </ligand>
</feature>
<feature type="binding site" evidence="5">
    <location>
        <position position="130"/>
    </location>
    <ligand>
        <name>(2E)-4-hydroxy-3-methylbut-2-enyl diphosphate</name>
        <dbReference type="ChEBI" id="CHEBI:128753"/>
    </ligand>
</feature>
<evidence type="ECO:0000313" key="7">
    <source>
        <dbReference type="Proteomes" id="UP000249239"/>
    </source>
</evidence>
<feature type="binding site" evidence="5">
    <location>
        <position position="229"/>
    </location>
    <ligand>
        <name>(2E)-4-hydroxy-3-methylbut-2-enyl diphosphate</name>
        <dbReference type="ChEBI" id="CHEBI:128753"/>
    </ligand>
</feature>
<keyword evidence="5" id="KW-0560">Oxidoreductase</keyword>
<keyword evidence="7" id="KW-1185">Reference proteome</keyword>
<feature type="binding site" evidence="5">
    <location>
        <position position="130"/>
    </location>
    <ligand>
        <name>dimethylallyl diphosphate</name>
        <dbReference type="ChEBI" id="CHEBI:57623"/>
    </ligand>
</feature>
<protein>
    <recommendedName>
        <fullName evidence="5">4-hydroxy-3-methylbut-2-enyl diphosphate reductase</fullName>
        <shortName evidence="5">HMBPP reductase</shortName>
        <ecNumber evidence="5">1.17.7.4</ecNumber>
    </recommendedName>
</protein>
<feature type="binding site" evidence="5">
    <location>
        <position position="76"/>
    </location>
    <ligand>
        <name>dimethylallyl diphosphate</name>
        <dbReference type="ChEBI" id="CHEBI:57623"/>
    </ligand>
</feature>
<comment type="catalytic activity">
    <reaction evidence="5">
        <text>isopentenyl diphosphate + 2 oxidized [2Fe-2S]-[ferredoxin] + H2O = (2E)-4-hydroxy-3-methylbut-2-enyl diphosphate + 2 reduced [2Fe-2S]-[ferredoxin] + 2 H(+)</text>
        <dbReference type="Rhea" id="RHEA:24488"/>
        <dbReference type="Rhea" id="RHEA-COMP:10000"/>
        <dbReference type="Rhea" id="RHEA-COMP:10001"/>
        <dbReference type="ChEBI" id="CHEBI:15377"/>
        <dbReference type="ChEBI" id="CHEBI:15378"/>
        <dbReference type="ChEBI" id="CHEBI:33737"/>
        <dbReference type="ChEBI" id="CHEBI:33738"/>
        <dbReference type="ChEBI" id="CHEBI:128753"/>
        <dbReference type="ChEBI" id="CHEBI:128769"/>
        <dbReference type="EC" id="1.17.7.4"/>
    </reaction>
</comment>
<dbReference type="GO" id="GO:0016114">
    <property type="term" value="P:terpenoid biosynthetic process"/>
    <property type="evidence" value="ECO:0007669"/>
    <property type="project" value="UniProtKB-UniRule"/>
</dbReference>
<keyword evidence="1 5" id="KW-0004">4Fe-4S</keyword>
<feature type="binding site" evidence="5">
    <location>
        <position position="227"/>
    </location>
    <ligand>
        <name>dimethylallyl diphosphate</name>
        <dbReference type="ChEBI" id="CHEBI:57623"/>
    </ligand>
</feature>
<feature type="binding site" evidence="5">
    <location>
        <position position="199"/>
    </location>
    <ligand>
        <name>[4Fe-4S] cluster</name>
        <dbReference type="ChEBI" id="CHEBI:49883"/>
    </ligand>
</feature>
<dbReference type="GO" id="GO:0050992">
    <property type="term" value="P:dimethylallyl diphosphate biosynthetic process"/>
    <property type="evidence" value="ECO:0007669"/>
    <property type="project" value="UniProtKB-UniRule"/>
</dbReference>
<feature type="binding site" evidence="5">
    <location>
        <position position="98"/>
    </location>
    <ligand>
        <name>[4Fe-4S] cluster</name>
        <dbReference type="ChEBI" id="CHEBI:49883"/>
    </ligand>
</feature>
<dbReference type="Proteomes" id="UP000249239">
    <property type="component" value="Unassembled WGS sequence"/>
</dbReference>
<feature type="binding site" evidence="5">
    <location>
        <position position="130"/>
    </location>
    <ligand>
        <name>isopentenyl diphosphate</name>
        <dbReference type="ChEBI" id="CHEBI:128769"/>
    </ligand>
</feature>
<dbReference type="GO" id="GO:0046872">
    <property type="term" value="F:metal ion binding"/>
    <property type="evidence" value="ECO:0007669"/>
    <property type="project" value="UniProtKB-KW"/>
</dbReference>
<organism evidence="6 7">
    <name type="scientific">Breznakibacter xylanolyticus</name>
    <dbReference type="NCBI Taxonomy" id="990"/>
    <lineage>
        <taxon>Bacteria</taxon>
        <taxon>Pseudomonadati</taxon>
        <taxon>Bacteroidota</taxon>
        <taxon>Bacteroidia</taxon>
        <taxon>Marinilabiliales</taxon>
        <taxon>Marinilabiliaceae</taxon>
        <taxon>Breznakibacter</taxon>
    </lineage>
</organism>
<evidence type="ECO:0000256" key="1">
    <source>
        <dbReference type="ARBA" id="ARBA00022485"/>
    </source>
</evidence>
<feature type="binding site" evidence="5">
    <location>
        <position position="227"/>
    </location>
    <ligand>
        <name>isopentenyl diphosphate</name>
        <dbReference type="ChEBI" id="CHEBI:128769"/>
    </ligand>
</feature>
<dbReference type="GO" id="GO:0051539">
    <property type="term" value="F:4 iron, 4 sulfur cluster binding"/>
    <property type="evidence" value="ECO:0007669"/>
    <property type="project" value="UniProtKB-UniRule"/>
</dbReference>
<dbReference type="NCBIfam" id="NF002187">
    <property type="entry name" value="PRK01045.1-1"/>
    <property type="match status" value="1"/>
</dbReference>
<dbReference type="RefSeq" id="WP_111445604.1">
    <property type="nucleotide sequence ID" value="NZ_QKZK01000012.1"/>
</dbReference>
<evidence type="ECO:0000256" key="5">
    <source>
        <dbReference type="HAMAP-Rule" id="MF_00191"/>
    </source>
</evidence>
<dbReference type="InterPro" id="IPR003451">
    <property type="entry name" value="LytB/IspH"/>
</dbReference>
<keyword evidence="4 5" id="KW-0411">Iron-sulfur</keyword>
<evidence type="ECO:0000256" key="2">
    <source>
        <dbReference type="ARBA" id="ARBA00022723"/>
    </source>
</evidence>
<feature type="binding site" evidence="5">
    <location>
        <position position="229"/>
    </location>
    <ligand>
        <name>dimethylallyl diphosphate</name>
        <dbReference type="ChEBI" id="CHEBI:57623"/>
    </ligand>
</feature>
<feature type="binding site" evidence="5">
    <location>
        <position position="272"/>
    </location>
    <ligand>
        <name>isopentenyl diphosphate</name>
        <dbReference type="ChEBI" id="CHEBI:128769"/>
    </ligand>
</feature>
<sequence>MPFTVTIDSNSGFCFGVVKAVEKAEHYLTNGHQLFSLGDIVHNTCEVERLENMGLKTVTTQQLPNITNGTILFRAHGEPPISYQQAASQNLQVIDATCPVVLKLQQRIRAAWEKMKPLNGQIIIYGKKGHPEVIGLLGQINNEGILIEDSNDLSSIDFTRPIELFSQTTKSISGFQQLISNIEKQACNKDSFTWHDTICRQVSNRVPKMEQFATTHDVVIFVGGAQSSNAKSLFNECLKHNPNSHFVIDANDLKQEWFPLQTQKVGVCGATSTPQWLLEQVADAITNQFASLSS</sequence>
<dbReference type="Pfam" id="PF02401">
    <property type="entry name" value="LYTB"/>
    <property type="match status" value="1"/>
</dbReference>
<dbReference type="Gene3D" id="3.40.1010.20">
    <property type="entry name" value="4-hydroxy-3-methylbut-2-enyl diphosphate reductase, catalytic domain"/>
    <property type="match status" value="2"/>
</dbReference>
<dbReference type="Gene3D" id="3.40.50.11270">
    <property type="match status" value="1"/>
</dbReference>
<evidence type="ECO:0000313" key="6">
    <source>
        <dbReference type="EMBL" id="PZX16738.1"/>
    </source>
</evidence>
<feature type="binding site" evidence="5">
    <location>
        <position position="168"/>
    </location>
    <ligand>
        <name>(2E)-4-hydroxy-3-methylbut-2-enyl diphosphate</name>
        <dbReference type="ChEBI" id="CHEBI:128753"/>
    </ligand>
</feature>
<dbReference type="HAMAP" id="MF_00191">
    <property type="entry name" value="IspH"/>
    <property type="match status" value="1"/>
</dbReference>
<dbReference type="GO" id="GO:0051745">
    <property type="term" value="F:4-hydroxy-3-methylbut-2-enyl diphosphate reductase activity"/>
    <property type="evidence" value="ECO:0007669"/>
    <property type="project" value="UniProtKB-UniRule"/>
</dbReference>
<feature type="binding site" evidence="5">
    <location>
        <position position="76"/>
    </location>
    <ligand>
        <name>isopentenyl diphosphate</name>
        <dbReference type="ChEBI" id="CHEBI:128769"/>
    </ligand>
</feature>
<reference evidence="6 7" key="1">
    <citation type="submission" date="2018-06" db="EMBL/GenBank/DDBJ databases">
        <title>Genomic Encyclopedia of Archaeal and Bacterial Type Strains, Phase II (KMG-II): from individual species to whole genera.</title>
        <authorList>
            <person name="Goeker M."/>
        </authorList>
    </citation>
    <scope>NUCLEOTIDE SEQUENCE [LARGE SCALE GENOMIC DNA]</scope>
    <source>
        <strain evidence="6 7">DSM 6779</strain>
    </source>
</reference>
<comment type="caution">
    <text evidence="6">The sequence shown here is derived from an EMBL/GenBank/DDBJ whole genome shotgun (WGS) entry which is preliminary data.</text>
</comment>
<dbReference type="GO" id="GO:0019288">
    <property type="term" value="P:isopentenyl diphosphate biosynthetic process, methylerythritol 4-phosphate pathway"/>
    <property type="evidence" value="ECO:0007669"/>
    <property type="project" value="UniProtKB-UniRule"/>
</dbReference>
<comment type="similarity">
    <text evidence="5">Belongs to the IspH family.</text>
</comment>
<keyword evidence="2 5" id="KW-0479">Metal-binding</keyword>
<name>A0A2W7N9L0_9BACT</name>
<dbReference type="EC" id="1.17.7.4" evidence="5"/>
<comment type="cofactor">
    <cofactor evidence="5">
        <name>[4Fe-4S] cluster</name>
        <dbReference type="ChEBI" id="CHEBI:49883"/>
    </cofactor>
    <text evidence="5">Binds 1 [4Fe-4S] cluster per subunit.</text>
</comment>
<dbReference type="UniPathway" id="UPA00056">
    <property type="reaction ID" value="UER00097"/>
</dbReference>
<feature type="binding site" evidence="5">
    <location>
        <position position="272"/>
    </location>
    <ligand>
        <name>dimethylallyl diphosphate</name>
        <dbReference type="ChEBI" id="CHEBI:57623"/>
    </ligand>
</feature>
<feature type="binding site" evidence="5">
    <location>
        <position position="228"/>
    </location>
    <ligand>
        <name>isopentenyl diphosphate</name>
        <dbReference type="ChEBI" id="CHEBI:128769"/>
    </ligand>
</feature>